<dbReference type="Proteomes" id="UP000054776">
    <property type="component" value="Unassembled WGS sequence"/>
</dbReference>
<dbReference type="OrthoDB" id="10361636at2759"/>
<dbReference type="AlphaFoldDB" id="A0A0V1B1E3"/>
<comment type="caution">
    <text evidence="3">The sequence shown here is derived from an EMBL/GenBank/DDBJ whole genome shotgun (WGS) entry which is preliminary data.</text>
</comment>
<dbReference type="InParanoid" id="A0A0V1B1E3"/>
<keyword evidence="2" id="KW-0732">Signal</keyword>
<evidence type="ECO:0000256" key="1">
    <source>
        <dbReference type="SAM" id="Phobius"/>
    </source>
</evidence>
<evidence type="ECO:0008006" key="5">
    <source>
        <dbReference type="Google" id="ProtNLM"/>
    </source>
</evidence>
<evidence type="ECO:0000256" key="2">
    <source>
        <dbReference type="SAM" id="SignalP"/>
    </source>
</evidence>
<organism evidence="3 4">
    <name type="scientific">Trichinella spiralis</name>
    <name type="common">Trichina worm</name>
    <dbReference type="NCBI Taxonomy" id="6334"/>
    <lineage>
        <taxon>Eukaryota</taxon>
        <taxon>Metazoa</taxon>
        <taxon>Ecdysozoa</taxon>
        <taxon>Nematoda</taxon>
        <taxon>Enoplea</taxon>
        <taxon>Dorylaimia</taxon>
        <taxon>Trichinellida</taxon>
        <taxon>Trichinellidae</taxon>
        <taxon>Trichinella</taxon>
    </lineage>
</organism>
<keyword evidence="1" id="KW-0812">Transmembrane</keyword>
<evidence type="ECO:0000313" key="3">
    <source>
        <dbReference type="EMBL" id="KRY30800.1"/>
    </source>
</evidence>
<feature type="signal peptide" evidence="2">
    <location>
        <begin position="1"/>
        <end position="28"/>
    </location>
</feature>
<proteinExistence type="predicted"/>
<sequence length="158" mass="17572">MPDGSWGKSLALAFDKGLLFLIIPCAKPIYVSNSEWPNLGLGRHPQRQSCSIEAEAPLALRTYLSPVAIILVILISYNITDRRYQIKKDNFYATSVDNSGDTKSATLWENYYLANQRSFPKVGTLCLSVKCDLSKNSPMLLHLLTNAKRNIGGKINPI</sequence>
<feature type="chain" id="PRO_5006874811" description="PiggyBac transposable element-derived protein domain-containing protein" evidence="2">
    <location>
        <begin position="29"/>
        <end position="158"/>
    </location>
</feature>
<name>A0A0V1B1E3_TRISP</name>
<gene>
    <name evidence="3" type="ORF">T01_2863</name>
</gene>
<keyword evidence="4" id="KW-1185">Reference proteome</keyword>
<accession>A0A0V1B1E3</accession>
<dbReference type="EMBL" id="JYDH01000131">
    <property type="protein sequence ID" value="KRY30800.1"/>
    <property type="molecule type" value="Genomic_DNA"/>
</dbReference>
<reference evidence="3 4" key="1">
    <citation type="submission" date="2015-01" db="EMBL/GenBank/DDBJ databases">
        <title>Evolution of Trichinella species and genotypes.</title>
        <authorList>
            <person name="Korhonen P.K."/>
            <person name="Edoardo P."/>
            <person name="Giuseppe L.R."/>
            <person name="Gasser R.B."/>
        </authorList>
    </citation>
    <scope>NUCLEOTIDE SEQUENCE [LARGE SCALE GENOMIC DNA]</scope>
    <source>
        <strain evidence="3">ISS3</strain>
    </source>
</reference>
<evidence type="ECO:0000313" key="4">
    <source>
        <dbReference type="Proteomes" id="UP000054776"/>
    </source>
</evidence>
<keyword evidence="1" id="KW-0472">Membrane</keyword>
<protein>
    <recommendedName>
        <fullName evidence="5">PiggyBac transposable element-derived protein domain-containing protein</fullName>
    </recommendedName>
</protein>
<keyword evidence="1" id="KW-1133">Transmembrane helix</keyword>
<feature type="transmembrane region" description="Helical" evidence="1">
    <location>
        <begin position="63"/>
        <end position="80"/>
    </location>
</feature>